<evidence type="ECO:0000313" key="2">
    <source>
        <dbReference type="EMBL" id="MCK8494369.1"/>
    </source>
</evidence>
<protein>
    <submittedName>
        <fullName evidence="2">GyrI-like domain-containing protein</fullName>
    </submittedName>
</protein>
<name>A0ABT0HQD0_9BACT</name>
<proteinExistence type="predicted"/>
<accession>A0ABT0HQD0</accession>
<evidence type="ECO:0000313" key="3">
    <source>
        <dbReference type="Proteomes" id="UP001202180"/>
    </source>
</evidence>
<evidence type="ECO:0000259" key="1">
    <source>
        <dbReference type="SMART" id="SM00871"/>
    </source>
</evidence>
<dbReference type="EMBL" id="JALPRF010000003">
    <property type="protein sequence ID" value="MCK8494369.1"/>
    <property type="molecule type" value="Genomic_DNA"/>
</dbReference>
<sequence>MQTKQAPPMTTLCYTTNTTLKELHRFWNVTAQGIYREANRLGLDIMGPVYWSYYGVDGNPDTVFRLEISLPVSKATGQPDGFAFKRWEPFHCLAALHVGPWENLPETYRRLMSTVFEQGNQPNGICREVYLNMNLEQPPHNVTEVQIGLA</sequence>
<organism evidence="2 3">
    <name type="scientific">Spirosoma liriopis</name>
    <dbReference type="NCBI Taxonomy" id="2937440"/>
    <lineage>
        <taxon>Bacteria</taxon>
        <taxon>Pseudomonadati</taxon>
        <taxon>Bacteroidota</taxon>
        <taxon>Cytophagia</taxon>
        <taxon>Cytophagales</taxon>
        <taxon>Cytophagaceae</taxon>
        <taxon>Spirosoma</taxon>
    </lineage>
</organism>
<keyword evidence="3" id="KW-1185">Reference proteome</keyword>
<dbReference type="InterPro" id="IPR011256">
    <property type="entry name" value="Reg_factor_effector_dom_sf"/>
</dbReference>
<dbReference type="InterPro" id="IPR010499">
    <property type="entry name" value="AraC_E-bd"/>
</dbReference>
<dbReference type="RefSeq" id="WP_248478907.1">
    <property type="nucleotide sequence ID" value="NZ_JALPRF010000003.1"/>
</dbReference>
<gene>
    <name evidence="2" type="ORF">M0L20_21050</name>
</gene>
<dbReference type="Pfam" id="PF06445">
    <property type="entry name" value="GyrI-like"/>
    <property type="match status" value="1"/>
</dbReference>
<comment type="caution">
    <text evidence="2">The sequence shown here is derived from an EMBL/GenBank/DDBJ whole genome shotgun (WGS) entry which is preliminary data.</text>
</comment>
<feature type="domain" description="AraC effector-binding" evidence="1">
    <location>
        <begin position="1"/>
        <end position="150"/>
    </location>
</feature>
<dbReference type="Proteomes" id="UP001202180">
    <property type="component" value="Unassembled WGS sequence"/>
</dbReference>
<reference evidence="2 3" key="1">
    <citation type="submission" date="2022-04" db="EMBL/GenBank/DDBJ databases">
        <title>Spirosoma sp. strain RP8 genome sequencing and assembly.</title>
        <authorList>
            <person name="Jung Y."/>
        </authorList>
    </citation>
    <scope>NUCLEOTIDE SEQUENCE [LARGE SCALE GENOMIC DNA]</scope>
    <source>
        <strain evidence="2 3">RP8</strain>
    </source>
</reference>
<dbReference type="Gene3D" id="3.20.80.10">
    <property type="entry name" value="Regulatory factor, effector binding domain"/>
    <property type="match status" value="1"/>
</dbReference>
<dbReference type="SUPFAM" id="SSF55136">
    <property type="entry name" value="Probable bacterial effector-binding domain"/>
    <property type="match status" value="1"/>
</dbReference>
<dbReference type="InterPro" id="IPR029442">
    <property type="entry name" value="GyrI-like"/>
</dbReference>
<dbReference type="SMART" id="SM00871">
    <property type="entry name" value="AraC_E_bind"/>
    <property type="match status" value="1"/>
</dbReference>